<reference evidence="7" key="1">
    <citation type="submission" date="2021-03" db="EMBL/GenBank/DDBJ databases">
        <title>Antimicrobial resistance genes in bacteria isolated from Japanese honey, and their potential for conferring macrolide and lincosamide resistance in the American foulbrood pathogen Paenibacillus larvae.</title>
        <authorList>
            <person name="Okamoto M."/>
            <person name="Kumagai M."/>
            <person name="Kanamori H."/>
            <person name="Takamatsu D."/>
        </authorList>
    </citation>
    <scope>NUCLEOTIDE SEQUENCE</scope>
    <source>
        <strain evidence="7">J40TS1</strain>
    </source>
</reference>
<dbReference type="Pfam" id="PF02782">
    <property type="entry name" value="FGGY_C"/>
    <property type="match status" value="1"/>
</dbReference>
<dbReference type="InterPro" id="IPR000577">
    <property type="entry name" value="Carb_kinase_FGGY"/>
</dbReference>
<evidence type="ECO:0000259" key="6">
    <source>
        <dbReference type="Pfam" id="PF02782"/>
    </source>
</evidence>
<dbReference type="InterPro" id="IPR018485">
    <property type="entry name" value="FGGY_C"/>
</dbReference>
<evidence type="ECO:0000259" key="5">
    <source>
        <dbReference type="Pfam" id="PF00370"/>
    </source>
</evidence>
<dbReference type="InterPro" id="IPR018483">
    <property type="entry name" value="Carb_kinase_FGGY_CS"/>
</dbReference>
<evidence type="ECO:0000313" key="7">
    <source>
        <dbReference type="EMBL" id="GIP16214.1"/>
    </source>
</evidence>
<dbReference type="RefSeq" id="WP_213514491.1">
    <property type="nucleotide sequence ID" value="NZ_BOSE01000003.1"/>
</dbReference>
<dbReference type="GO" id="GO:0016773">
    <property type="term" value="F:phosphotransferase activity, alcohol group as acceptor"/>
    <property type="evidence" value="ECO:0007669"/>
    <property type="project" value="InterPro"/>
</dbReference>
<comment type="similarity">
    <text evidence="1 4">Belongs to the FGGY kinase family.</text>
</comment>
<dbReference type="Gene3D" id="3.30.420.40">
    <property type="match status" value="2"/>
</dbReference>
<feature type="domain" description="Carbohydrate kinase FGGY N-terminal" evidence="5">
    <location>
        <begin position="5"/>
        <end position="248"/>
    </location>
</feature>
<comment type="caution">
    <text evidence="7">The sequence shown here is derived from an EMBL/GenBank/DDBJ whole genome shotgun (WGS) entry which is preliminary data.</text>
</comment>
<dbReference type="PROSITE" id="PS00445">
    <property type="entry name" value="FGGY_KINASES_2"/>
    <property type="match status" value="1"/>
</dbReference>
<name>A0A919YQ33_9BACL</name>
<evidence type="ECO:0000256" key="3">
    <source>
        <dbReference type="ARBA" id="ARBA00022777"/>
    </source>
</evidence>
<keyword evidence="2 4" id="KW-0808">Transferase</keyword>
<dbReference type="GO" id="GO:0005975">
    <property type="term" value="P:carbohydrate metabolic process"/>
    <property type="evidence" value="ECO:0007669"/>
    <property type="project" value="InterPro"/>
</dbReference>
<dbReference type="SUPFAM" id="SSF53067">
    <property type="entry name" value="Actin-like ATPase domain"/>
    <property type="match status" value="2"/>
</dbReference>
<sequence length="493" mass="53959">MANSYILGLDLGTTSAKACLFDLQGHLIASVEEMITSHYPQQGLVEQDPKQIEQLAVKAVQATLEQSKIDKTQLIALSFSAAMHSLIALDAQGEPLSPAMIWADGRAASQVDALDNELKQELYAETGTPVHPMTPFTKLLWMKETGYEPYKQAAYFMSIKEYLIYVWSGERVIDYSMASATGMFSPRDLRWHKQALELAGVEEDQLSRIVPPTTVLQAIKPAAAAAMGIRDDLPVVVGAADGQLANLGIGAVLPGEVAVSVGTSGAIRQFTNAVTVSEQQETFCYAFTEDQFIVGGPTNNGGIVLQWLKDLLQDKRGFAQFLADADTVPAGADGLLFLPYINGERAPLWDQRAKGNFYGLSVTHQKPHFIRAVLEGITFNLYQIGSSLQTKQEGTRKIYVNGGLSRSPIWLQMMADVFNAEIYVSENHHGAAWGAAWTGLVALKLVPSFAEIKHNIPMSEPTLPNAERVQIYAELYRNYERLAATVAPLFKSC</sequence>
<dbReference type="Pfam" id="PF00370">
    <property type="entry name" value="FGGY_N"/>
    <property type="match status" value="1"/>
</dbReference>
<evidence type="ECO:0000256" key="4">
    <source>
        <dbReference type="RuleBase" id="RU003733"/>
    </source>
</evidence>
<dbReference type="PANTHER" id="PTHR43095">
    <property type="entry name" value="SUGAR KINASE"/>
    <property type="match status" value="1"/>
</dbReference>
<keyword evidence="3 4" id="KW-0418">Kinase</keyword>
<evidence type="ECO:0000313" key="8">
    <source>
        <dbReference type="Proteomes" id="UP000683139"/>
    </source>
</evidence>
<organism evidence="7 8">
    <name type="scientific">Paenibacillus montaniterrae</name>
    <dbReference type="NCBI Taxonomy" id="429341"/>
    <lineage>
        <taxon>Bacteria</taxon>
        <taxon>Bacillati</taxon>
        <taxon>Bacillota</taxon>
        <taxon>Bacilli</taxon>
        <taxon>Bacillales</taxon>
        <taxon>Paenibacillaceae</taxon>
        <taxon>Paenibacillus</taxon>
    </lineage>
</organism>
<dbReference type="PANTHER" id="PTHR43095:SF2">
    <property type="entry name" value="GLUCONOKINASE"/>
    <property type="match status" value="1"/>
</dbReference>
<dbReference type="InterPro" id="IPR018484">
    <property type="entry name" value="FGGY_N"/>
</dbReference>
<evidence type="ECO:0000256" key="2">
    <source>
        <dbReference type="ARBA" id="ARBA00022679"/>
    </source>
</evidence>
<dbReference type="Proteomes" id="UP000683139">
    <property type="component" value="Unassembled WGS sequence"/>
</dbReference>
<proteinExistence type="inferred from homology"/>
<feature type="domain" description="Carbohydrate kinase FGGY C-terminal" evidence="6">
    <location>
        <begin position="258"/>
        <end position="442"/>
    </location>
</feature>
<dbReference type="CDD" id="cd07770">
    <property type="entry name" value="ASKHA_NBD_FGGY_GntK"/>
    <property type="match status" value="1"/>
</dbReference>
<dbReference type="EMBL" id="BOSE01000003">
    <property type="protein sequence ID" value="GIP16214.1"/>
    <property type="molecule type" value="Genomic_DNA"/>
</dbReference>
<gene>
    <name evidence="7" type="ORF">J40TS1_18560</name>
</gene>
<dbReference type="PIRSF" id="PIRSF000538">
    <property type="entry name" value="GlpK"/>
    <property type="match status" value="1"/>
</dbReference>
<dbReference type="GO" id="GO:0016301">
    <property type="term" value="F:kinase activity"/>
    <property type="evidence" value="ECO:0007669"/>
    <property type="project" value="UniProtKB-KW"/>
</dbReference>
<accession>A0A919YQ33</accession>
<dbReference type="InterPro" id="IPR043129">
    <property type="entry name" value="ATPase_NBD"/>
</dbReference>
<dbReference type="InterPro" id="IPR050406">
    <property type="entry name" value="FGGY_Carb_Kinase"/>
</dbReference>
<keyword evidence="8" id="KW-1185">Reference proteome</keyword>
<protein>
    <submittedName>
        <fullName evidence="7">Gluconate kinase</fullName>
    </submittedName>
</protein>
<evidence type="ECO:0000256" key="1">
    <source>
        <dbReference type="ARBA" id="ARBA00009156"/>
    </source>
</evidence>
<dbReference type="AlphaFoldDB" id="A0A919YQ33"/>